<evidence type="ECO:0000256" key="10">
    <source>
        <dbReference type="ARBA" id="ARBA00023157"/>
    </source>
</evidence>
<keyword evidence="5 12" id="KW-0349">Heme</keyword>
<dbReference type="InterPro" id="IPR010255">
    <property type="entry name" value="Haem_peroxidase_sf"/>
</dbReference>
<dbReference type="Pfam" id="PF00141">
    <property type="entry name" value="peroxidase"/>
    <property type="match status" value="1"/>
</dbReference>
<accession>A0ABS8UW50</accession>
<dbReference type="Proteomes" id="UP000823775">
    <property type="component" value="Unassembled WGS sequence"/>
</dbReference>
<dbReference type="PRINTS" id="PR00461">
    <property type="entry name" value="PLPEROXIDASE"/>
</dbReference>
<evidence type="ECO:0000313" key="15">
    <source>
        <dbReference type="Proteomes" id="UP000823775"/>
    </source>
</evidence>
<comment type="similarity">
    <text evidence="12">Belongs to the peroxidase family. Classical plant (class III) peroxidase subfamily.</text>
</comment>
<keyword evidence="8 12" id="KW-0560">Oxidoreductase</keyword>
<keyword evidence="15" id="KW-1185">Reference proteome</keyword>
<dbReference type="PROSITE" id="PS50873">
    <property type="entry name" value="PEROXIDASE_4"/>
    <property type="match status" value="1"/>
</dbReference>
<dbReference type="InterPro" id="IPR019794">
    <property type="entry name" value="Peroxidases_AS"/>
</dbReference>
<evidence type="ECO:0000256" key="1">
    <source>
        <dbReference type="ARBA" id="ARBA00000189"/>
    </source>
</evidence>
<keyword evidence="12" id="KW-0964">Secreted</keyword>
<evidence type="ECO:0000256" key="11">
    <source>
        <dbReference type="ARBA" id="ARBA00023180"/>
    </source>
</evidence>
<dbReference type="PANTHER" id="PTHR31235">
    <property type="entry name" value="PEROXIDASE 25-RELATED"/>
    <property type="match status" value="1"/>
</dbReference>
<comment type="cofactor">
    <cofactor evidence="12">
        <name>heme b</name>
        <dbReference type="ChEBI" id="CHEBI:60344"/>
    </cofactor>
    <text evidence="12">Binds 1 heme b (iron(II)-protoporphyrin IX) group per subunit.</text>
</comment>
<dbReference type="EMBL" id="JACEIK010002781">
    <property type="protein sequence ID" value="MCD9638819.1"/>
    <property type="molecule type" value="Genomic_DNA"/>
</dbReference>
<comment type="catalytic activity">
    <reaction evidence="1 12">
        <text>2 a phenolic donor + H2O2 = 2 a phenolic radical donor + 2 H2O</text>
        <dbReference type="Rhea" id="RHEA:56136"/>
        <dbReference type="ChEBI" id="CHEBI:15377"/>
        <dbReference type="ChEBI" id="CHEBI:16240"/>
        <dbReference type="ChEBI" id="CHEBI:139520"/>
        <dbReference type="ChEBI" id="CHEBI:139521"/>
        <dbReference type="EC" id="1.11.1.7"/>
    </reaction>
</comment>
<evidence type="ECO:0000259" key="13">
    <source>
        <dbReference type="PROSITE" id="PS50873"/>
    </source>
</evidence>
<dbReference type="PRINTS" id="PR00458">
    <property type="entry name" value="PEROXIDASE"/>
</dbReference>
<name>A0ABS8UW50_DATST</name>
<dbReference type="Gene3D" id="1.10.420.10">
    <property type="entry name" value="Peroxidase, domain 2"/>
    <property type="match status" value="1"/>
</dbReference>
<feature type="signal peptide" evidence="12">
    <location>
        <begin position="1"/>
        <end position="30"/>
    </location>
</feature>
<comment type="cofactor">
    <cofactor evidence="12">
        <name>Ca(2+)</name>
        <dbReference type="ChEBI" id="CHEBI:29108"/>
    </cofactor>
    <text evidence="12">Binds 2 calcium ions per subunit.</text>
</comment>
<comment type="similarity">
    <text evidence="2">Belongs to the peroxidase family. Ascorbate peroxidase subfamily.</text>
</comment>
<evidence type="ECO:0000256" key="12">
    <source>
        <dbReference type="RuleBase" id="RU362060"/>
    </source>
</evidence>
<evidence type="ECO:0000256" key="3">
    <source>
        <dbReference type="ARBA" id="ARBA00012313"/>
    </source>
</evidence>
<feature type="chain" id="PRO_5045003671" description="Peroxidase" evidence="12">
    <location>
        <begin position="31"/>
        <end position="351"/>
    </location>
</feature>
<organism evidence="14 15">
    <name type="scientific">Datura stramonium</name>
    <name type="common">Jimsonweed</name>
    <name type="synonym">Common thornapple</name>
    <dbReference type="NCBI Taxonomy" id="4076"/>
    <lineage>
        <taxon>Eukaryota</taxon>
        <taxon>Viridiplantae</taxon>
        <taxon>Streptophyta</taxon>
        <taxon>Embryophyta</taxon>
        <taxon>Tracheophyta</taxon>
        <taxon>Spermatophyta</taxon>
        <taxon>Magnoliopsida</taxon>
        <taxon>eudicotyledons</taxon>
        <taxon>Gunneridae</taxon>
        <taxon>Pentapetalae</taxon>
        <taxon>asterids</taxon>
        <taxon>lamiids</taxon>
        <taxon>Solanales</taxon>
        <taxon>Solanaceae</taxon>
        <taxon>Solanoideae</taxon>
        <taxon>Datureae</taxon>
        <taxon>Datura</taxon>
    </lineage>
</organism>
<dbReference type="SUPFAM" id="SSF48113">
    <property type="entry name" value="Heme-dependent peroxidases"/>
    <property type="match status" value="1"/>
</dbReference>
<reference evidence="14 15" key="1">
    <citation type="journal article" date="2021" name="BMC Genomics">
        <title>Datura genome reveals duplications of psychoactive alkaloid biosynthetic genes and high mutation rate following tissue culture.</title>
        <authorList>
            <person name="Rajewski A."/>
            <person name="Carter-House D."/>
            <person name="Stajich J."/>
            <person name="Litt A."/>
        </authorList>
    </citation>
    <scope>NUCLEOTIDE SEQUENCE [LARGE SCALE GENOMIC DNA]</scope>
    <source>
        <strain evidence="14">AR-01</strain>
    </source>
</reference>
<dbReference type="PROSITE" id="PS00435">
    <property type="entry name" value="PEROXIDASE_1"/>
    <property type="match status" value="1"/>
</dbReference>
<dbReference type="InterPro" id="IPR033905">
    <property type="entry name" value="Secretory_peroxidase"/>
</dbReference>
<gene>
    <name evidence="14" type="ORF">HAX54_022979</name>
</gene>
<evidence type="ECO:0000313" key="14">
    <source>
        <dbReference type="EMBL" id="MCD9638819.1"/>
    </source>
</evidence>
<dbReference type="InterPro" id="IPR019793">
    <property type="entry name" value="Peroxidases_heam-ligand_BS"/>
</dbReference>
<keyword evidence="9 12" id="KW-0408">Iron</keyword>
<feature type="domain" description="Plant heme peroxidase family profile" evidence="13">
    <location>
        <begin position="47"/>
        <end position="351"/>
    </location>
</feature>
<dbReference type="InterPro" id="IPR000823">
    <property type="entry name" value="Peroxidase_pln"/>
</dbReference>
<evidence type="ECO:0000256" key="9">
    <source>
        <dbReference type="ARBA" id="ARBA00023004"/>
    </source>
</evidence>
<keyword evidence="4 12" id="KW-0575">Peroxidase</keyword>
<dbReference type="CDD" id="cd00693">
    <property type="entry name" value="secretory_peroxidase"/>
    <property type="match status" value="1"/>
</dbReference>
<keyword evidence="12" id="KW-0376">Hydrogen peroxide</keyword>
<keyword evidence="6 12" id="KW-0479">Metal-binding</keyword>
<dbReference type="Gene3D" id="1.10.520.10">
    <property type="match status" value="1"/>
</dbReference>
<keyword evidence="10" id="KW-1015">Disulfide bond</keyword>
<evidence type="ECO:0000256" key="6">
    <source>
        <dbReference type="ARBA" id="ARBA00022723"/>
    </source>
</evidence>
<evidence type="ECO:0000256" key="4">
    <source>
        <dbReference type="ARBA" id="ARBA00022559"/>
    </source>
</evidence>
<evidence type="ECO:0000256" key="8">
    <source>
        <dbReference type="ARBA" id="ARBA00023002"/>
    </source>
</evidence>
<evidence type="ECO:0000256" key="2">
    <source>
        <dbReference type="ARBA" id="ARBA00006873"/>
    </source>
</evidence>
<keyword evidence="7 12" id="KW-0106">Calcium</keyword>
<dbReference type="EC" id="1.11.1.7" evidence="3 12"/>
<dbReference type="InterPro" id="IPR002016">
    <property type="entry name" value="Haem_peroxidase"/>
</dbReference>
<protein>
    <recommendedName>
        <fullName evidence="3 12">Peroxidase</fullName>
        <ecNumber evidence="3 12">1.11.1.7</ecNumber>
    </recommendedName>
</protein>
<comment type="caution">
    <text evidence="14">The sequence shown here is derived from an EMBL/GenBank/DDBJ whole genome shotgun (WGS) entry which is preliminary data.</text>
</comment>
<dbReference type="PROSITE" id="PS00436">
    <property type="entry name" value="PEROXIDASE_2"/>
    <property type="match status" value="1"/>
</dbReference>
<proteinExistence type="inferred from homology"/>
<keyword evidence="11" id="KW-0325">Glycoprotein</keyword>
<evidence type="ECO:0000256" key="7">
    <source>
        <dbReference type="ARBA" id="ARBA00022837"/>
    </source>
</evidence>
<comment type="subcellular location">
    <subcellularLocation>
        <location evidence="12">Secreted</location>
    </subcellularLocation>
</comment>
<sequence>MNSFKGTCHKLEALALLFCLILSLSVFAEASSSKYYYKPKPKPKKSTFGVGFYSRSCPAAEAIIRKAVFKAVLMNSGVAAGIIRLHFHDCFVRGCDGSVLLDSVEGKETAEKDSPINNPSLRGFEVIDEAKALLEIACPRTVSCADILAFAARDSALFAGGINYALPGGRRDGRVSLSSEVIQNLPPPFFNAKQLEDNFKRKGLSLDEMVTLSGAHSIGISHCSAFSNRLYGFNATHPQDPSLDPRYASFLKNKCPRPISDTQDDPTVNLDVSSPRHLDNKFYLNLKNHRGLLTSDQTLFESPLTSKLVLNNVKYGSTWARKFAAAMVHMGSIDILTGKKGEIRKNCHFVN</sequence>
<comment type="function">
    <text evidence="12">Removal of H(2)O(2), oxidation of toxic reductants, biosynthesis and degradation of lignin, suberization, auxin catabolism, response to environmental stresses such as wounding, pathogen attack and oxidative stress.</text>
</comment>
<evidence type="ECO:0000256" key="5">
    <source>
        <dbReference type="ARBA" id="ARBA00022617"/>
    </source>
</evidence>
<keyword evidence="12" id="KW-0732">Signal</keyword>